<dbReference type="InterPro" id="IPR000620">
    <property type="entry name" value="EamA_dom"/>
</dbReference>
<dbReference type="OrthoDB" id="5186724at2"/>
<feature type="transmembrane region" description="Helical" evidence="6">
    <location>
        <begin position="90"/>
        <end position="108"/>
    </location>
</feature>
<evidence type="ECO:0000256" key="1">
    <source>
        <dbReference type="ARBA" id="ARBA00004651"/>
    </source>
</evidence>
<dbReference type="Pfam" id="PF00892">
    <property type="entry name" value="EamA"/>
    <property type="match status" value="2"/>
</dbReference>
<comment type="subcellular location">
    <subcellularLocation>
        <location evidence="1">Cell membrane</location>
        <topology evidence="1">Multi-pass membrane protein</topology>
    </subcellularLocation>
</comment>
<feature type="transmembrane region" description="Helical" evidence="6">
    <location>
        <begin position="60"/>
        <end position="78"/>
    </location>
</feature>
<keyword evidence="9" id="KW-1185">Reference proteome</keyword>
<evidence type="ECO:0000256" key="6">
    <source>
        <dbReference type="SAM" id="Phobius"/>
    </source>
</evidence>
<dbReference type="AlphaFoldDB" id="A0A5A8F4C2"/>
<comment type="caution">
    <text evidence="8">The sequence shown here is derived from an EMBL/GenBank/DDBJ whole genome shotgun (WGS) entry which is preliminary data.</text>
</comment>
<dbReference type="GO" id="GO:0005886">
    <property type="term" value="C:plasma membrane"/>
    <property type="evidence" value="ECO:0007669"/>
    <property type="project" value="UniProtKB-SubCell"/>
</dbReference>
<dbReference type="InterPro" id="IPR037185">
    <property type="entry name" value="EmrE-like"/>
</dbReference>
<evidence type="ECO:0000313" key="9">
    <source>
        <dbReference type="Proteomes" id="UP000322876"/>
    </source>
</evidence>
<feature type="transmembrane region" description="Helical" evidence="6">
    <location>
        <begin position="178"/>
        <end position="195"/>
    </location>
</feature>
<feature type="transmembrane region" description="Helical" evidence="6">
    <location>
        <begin position="145"/>
        <end position="166"/>
    </location>
</feature>
<protein>
    <submittedName>
        <fullName evidence="8">DMT family transporter</fullName>
    </submittedName>
</protein>
<sequence length="285" mass="31828">MIYLKLVLSTIFWGASFTAGKVAVAYLSIFSVAFFRFFISSIIFLIIIKRNIPHFNKNNFFVCFIGGFTGIFLYNIFFLKGLGLTEASKASIIVAINPAITALITNLFLKEKLKFLNYTGLILSFAGLFLIITNGHFDKTAFSDLNYGDILIVFAALSWSAYTIFGKIALNTLSPMESTAYSIFWGTILLTPFAINDIFTRSLVFNLNVAISLIVLSVFATVLGFLWFYNGIKEIGATRASVFIYLVPFFGTLFGVIILHEQLTLFMILGGLLTIFGVYITNKKY</sequence>
<gene>
    <name evidence="8" type="ORF">FHQ18_10155</name>
</gene>
<proteinExistence type="predicted"/>
<keyword evidence="3 6" id="KW-0812">Transmembrane</keyword>
<keyword evidence="5 6" id="KW-0472">Membrane</keyword>
<feature type="domain" description="EamA" evidence="7">
    <location>
        <begin position="3"/>
        <end position="132"/>
    </location>
</feature>
<dbReference type="Gene3D" id="1.10.3730.20">
    <property type="match status" value="1"/>
</dbReference>
<feature type="domain" description="EamA" evidence="7">
    <location>
        <begin position="147"/>
        <end position="282"/>
    </location>
</feature>
<reference evidence="8 9" key="1">
    <citation type="submission" date="2019-06" db="EMBL/GenBank/DDBJ databases">
        <title>Genomic insights into carbon and energy metabolism of Deferribacter autotrophicus revealed new metabolic traits in the phylum Deferribacteres.</title>
        <authorList>
            <person name="Slobodkin A.I."/>
            <person name="Slobodkina G.B."/>
            <person name="Allioux M."/>
            <person name="Alain K."/>
            <person name="Jebbar M."/>
            <person name="Shadrin V."/>
            <person name="Kublanov I.V."/>
            <person name="Toshchakov S.V."/>
            <person name="Bonch-Osmolovskaya E.A."/>
        </authorList>
    </citation>
    <scope>NUCLEOTIDE SEQUENCE [LARGE SCALE GENOMIC DNA]</scope>
    <source>
        <strain evidence="8 9">SL50</strain>
    </source>
</reference>
<evidence type="ECO:0000256" key="3">
    <source>
        <dbReference type="ARBA" id="ARBA00022692"/>
    </source>
</evidence>
<keyword evidence="4 6" id="KW-1133">Transmembrane helix</keyword>
<dbReference type="Proteomes" id="UP000322876">
    <property type="component" value="Unassembled WGS sequence"/>
</dbReference>
<dbReference type="PANTHER" id="PTHR32322:SF18">
    <property type="entry name" value="S-ADENOSYLMETHIONINE_S-ADENOSYLHOMOCYSTEINE TRANSPORTER"/>
    <property type="match status" value="1"/>
</dbReference>
<evidence type="ECO:0000259" key="7">
    <source>
        <dbReference type="Pfam" id="PF00892"/>
    </source>
</evidence>
<name>A0A5A8F4C2_9BACT</name>
<dbReference type="EMBL" id="VFJB01000008">
    <property type="protein sequence ID" value="KAA0257400.1"/>
    <property type="molecule type" value="Genomic_DNA"/>
</dbReference>
<dbReference type="RefSeq" id="WP_149267072.1">
    <property type="nucleotide sequence ID" value="NZ_VFJB01000008.1"/>
</dbReference>
<evidence type="ECO:0000256" key="4">
    <source>
        <dbReference type="ARBA" id="ARBA00022989"/>
    </source>
</evidence>
<evidence type="ECO:0000256" key="5">
    <source>
        <dbReference type="ARBA" id="ARBA00023136"/>
    </source>
</evidence>
<feature type="transmembrane region" description="Helical" evidence="6">
    <location>
        <begin position="207"/>
        <end position="228"/>
    </location>
</feature>
<accession>A0A5A8F4C2</accession>
<dbReference type="SUPFAM" id="SSF103481">
    <property type="entry name" value="Multidrug resistance efflux transporter EmrE"/>
    <property type="match status" value="2"/>
</dbReference>
<keyword evidence="2" id="KW-1003">Cell membrane</keyword>
<dbReference type="InterPro" id="IPR050638">
    <property type="entry name" value="AA-Vitamin_Transporters"/>
</dbReference>
<evidence type="ECO:0000256" key="2">
    <source>
        <dbReference type="ARBA" id="ARBA00022475"/>
    </source>
</evidence>
<feature type="transmembrane region" description="Helical" evidence="6">
    <location>
        <begin position="115"/>
        <end position="133"/>
    </location>
</feature>
<organism evidence="8 9">
    <name type="scientific">Deferribacter autotrophicus</name>
    <dbReference type="NCBI Taxonomy" id="500465"/>
    <lineage>
        <taxon>Bacteria</taxon>
        <taxon>Pseudomonadati</taxon>
        <taxon>Deferribacterota</taxon>
        <taxon>Deferribacteres</taxon>
        <taxon>Deferribacterales</taxon>
        <taxon>Deferribacteraceae</taxon>
        <taxon>Deferribacter</taxon>
    </lineage>
</organism>
<feature type="transmembrane region" description="Helical" evidence="6">
    <location>
        <begin position="29"/>
        <end position="48"/>
    </location>
</feature>
<dbReference type="PANTHER" id="PTHR32322">
    <property type="entry name" value="INNER MEMBRANE TRANSPORTER"/>
    <property type="match status" value="1"/>
</dbReference>
<evidence type="ECO:0000313" key="8">
    <source>
        <dbReference type="EMBL" id="KAA0257400.1"/>
    </source>
</evidence>
<feature type="transmembrane region" description="Helical" evidence="6">
    <location>
        <begin position="265"/>
        <end position="282"/>
    </location>
</feature>
<feature type="transmembrane region" description="Helical" evidence="6">
    <location>
        <begin position="240"/>
        <end position="259"/>
    </location>
</feature>